<sequence length="547" mass="57956">MLIKKIFTFLLVAFAISTSANAQNIIRTVTDFGTVSKPESVATDASGNLYIVERFGARVRKYTVATKTVSTILTGLTSPRGIAFDELGNFYLSEQHKITKYTSAGVLIGIVAGSGTAGYSGDGAAATAALLNEPNGIAYDKVNKYLYIAERPSRIIRKIDFSVSPAIISTFAGSQGPEGDANLINPLNARLTYFKQPAALAVDAEGSVYWSGLQMYSVFKSNTAGDAVVYVVGQTRNKANSGDGSAAISAQMGTVGAGGLAFDASGNLYISDSFNHRVRKVLQATTAPITHSTISNYAGFNNFVEGSTTIVGGAGEGADPNVTTGNSTIMNAPYGIAFNPASTVMYIAENGGTYAIRAVGSAAVLSTTLPLDLISFDAKAANETSVLNWTSENEVNFKEFIIERKGENDANFTAIGTVATKNLKTTTSYNFIDANPLKGNNYYQLKMVDNDGTFKLSEVKAVKFASLSLAQLSIYPNPVQNSLNLNHAEAGANSSILIYGIDGKLFSKNSVVRNSTQSTIDTTPLKAGQYVLEFNNGGNKQVIKFVK</sequence>
<feature type="signal peptide" evidence="1">
    <location>
        <begin position="1"/>
        <end position="22"/>
    </location>
</feature>
<reference evidence="4 5" key="1">
    <citation type="submission" date="2016-04" db="EMBL/GenBank/DDBJ databases">
        <authorList>
            <person name="Evans L.H."/>
            <person name="Alamgir A."/>
            <person name="Owens N."/>
            <person name="Weber N.D."/>
            <person name="Virtaneva K."/>
            <person name="Barbian K."/>
            <person name="Babar A."/>
            <person name="Rosenke K."/>
        </authorList>
    </citation>
    <scope>NUCLEOTIDE SEQUENCE [LARGE SCALE GENOMIC DNA]</scope>
    <source>
        <strain evidence="4 5">CCM 8644</strain>
    </source>
</reference>
<dbReference type="Gene3D" id="2.120.10.30">
    <property type="entry name" value="TolB, C-terminal domain"/>
    <property type="match status" value="2"/>
</dbReference>
<keyword evidence="5" id="KW-1185">Reference proteome</keyword>
<feature type="domain" description="Teneurin NHL" evidence="3">
    <location>
        <begin position="120"/>
        <end position="359"/>
    </location>
</feature>
<dbReference type="InterPro" id="IPR056822">
    <property type="entry name" value="TEN_NHL"/>
</dbReference>
<evidence type="ECO:0000259" key="2">
    <source>
        <dbReference type="Pfam" id="PF18962"/>
    </source>
</evidence>
<dbReference type="PANTHER" id="PTHR46388">
    <property type="entry name" value="NHL REPEAT-CONTAINING PROTEIN 2"/>
    <property type="match status" value="1"/>
</dbReference>
<evidence type="ECO:0000313" key="5">
    <source>
        <dbReference type="Proteomes" id="UP000078459"/>
    </source>
</evidence>
<dbReference type="InterPro" id="IPR013783">
    <property type="entry name" value="Ig-like_fold"/>
</dbReference>
<evidence type="ECO:0000259" key="3">
    <source>
        <dbReference type="Pfam" id="PF25021"/>
    </source>
</evidence>
<proteinExistence type="predicted"/>
<dbReference type="Pfam" id="PF18962">
    <property type="entry name" value="Por_Secre_tail"/>
    <property type="match status" value="1"/>
</dbReference>
<feature type="domain" description="Secretion system C-terminal sorting" evidence="2">
    <location>
        <begin position="474"/>
        <end position="545"/>
    </location>
</feature>
<dbReference type="InterPro" id="IPR026444">
    <property type="entry name" value="Secre_tail"/>
</dbReference>
<dbReference type="Proteomes" id="UP000078459">
    <property type="component" value="Unassembled WGS sequence"/>
</dbReference>
<dbReference type="InterPro" id="IPR011042">
    <property type="entry name" value="6-blade_b-propeller_TolB-like"/>
</dbReference>
<evidence type="ECO:0000256" key="1">
    <source>
        <dbReference type="SAM" id="SignalP"/>
    </source>
</evidence>
<dbReference type="Gene3D" id="2.60.40.10">
    <property type="entry name" value="Immunoglobulins"/>
    <property type="match status" value="1"/>
</dbReference>
<keyword evidence="1" id="KW-0732">Signal</keyword>
<dbReference type="PANTHER" id="PTHR46388:SF2">
    <property type="entry name" value="NHL REPEAT-CONTAINING PROTEIN 2"/>
    <property type="match status" value="1"/>
</dbReference>
<reference evidence="4 5" key="2">
    <citation type="submission" date="2016-06" db="EMBL/GenBank/DDBJ databases">
        <title>Pedobacter psychrophilus sp. nov., isolated from Antarctic fragmentary rock.</title>
        <authorList>
            <person name="Svec P."/>
        </authorList>
    </citation>
    <scope>NUCLEOTIDE SEQUENCE [LARGE SCALE GENOMIC DNA]</scope>
    <source>
        <strain evidence="4 5">CCM 8644</strain>
    </source>
</reference>
<dbReference type="OrthoDB" id="791543at2"/>
<accession>A0A179DLT8</accession>
<name>A0A179DLT8_9SPHI</name>
<dbReference type="NCBIfam" id="TIGR04183">
    <property type="entry name" value="Por_Secre_tail"/>
    <property type="match status" value="1"/>
</dbReference>
<feature type="chain" id="PRO_5008100630" evidence="1">
    <location>
        <begin position="23"/>
        <end position="547"/>
    </location>
</feature>
<organism evidence="4 5">
    <name type="scientific">Pedobacter psychrophilus</name>
    <dbReference type="NCBI Taxonomy" id="1826909"/>
    <lineage>
        <taxon>Bacteria</taxon>
        <taxon>Pseudomonadati</taxon>
        <taxon>Bacteroidota</taxon>
        <taxon>Sphingobacteriia</taxon>
        <taxon>Sphingobacteriales</taxon>
        <taxon>Sphingobacteriaceae</taxon>
        <taxon>Pedobacter</taxon>
    </lineage>
</organism>
<protein>
    <submittedName>
        <fullName evidence="4">Uncharacterized protein</fullName>
    </submittedName>
</protein>
<dbReference type="STRING" id="1826909.A5893_02520"/>
<comment type="caution">
    <text evidence="4">The sequence shown here is derived from an EMBL/GenBank/DDBJ whole genome shotgun (WGS) entry which is preliminary data.</text>
</comment>
<dbReference type="RefSeq" id="WP_068821043.1">
    <property type="nucleotide sequence ID" value="NZ_LWHJ01000011.1"/>
</dbReference>
<gene>
    <name evidence="4" type="ORF">A5893_02520</name>
</gene>
<dbReference type="EMBL" id="LWHJ01000011">
    <property type="protein sequence ID" value="OAQ42011.1"/>
    <property type="molecule type" value="Genomic_DNA"/>
</dbReference>
<evidence type="ECO:0000313" key="4">
    <source>
        <dbReference type="EMBL" id="OAQ42011.1"/>
    </source>
</evidence>
<dbReference type="SUPFAM" id="SSF63829">
    <property type="entry name" value="Calcium-dependent phosphotriesterase"/>
    <property type="match status" value="1"/>
</dbReference>
<dbReference type="AlphaFoldDB" id="A0A179DLT8"/>
<dbReference type="Pfam" id="PF25021">
    <property type="entry name" value="TEN_NHL"/>
    <property type="match status" value="1"/>
</dbReference>